<protein>
    <submittedName>
        <fullName evidence="2">Stress protein</fullName>
    </submittedName>
</protein>
<dbReference type="SMART" id="SM00886">
    <property type="entry name" value="Dabb"/>
    <property type="match status" value="1"/>
</dbReference>
<dbReference type="InterPro" id="IPR011008">
    <property type="entry name" value="Dimeric_a/b-barrel"/>
</dbReference>
<keyword evidence="3" id="KW-1185">Reference proteome</keyword>
<accession>A0A2V1PAN3</accession>
<gene>
    <name evidence="2" type="ORF">DFK10_00900</name>
</gene>
<dbReference type="Proteomes" id="UP000245293">
    <property type="component" value="Unassembled WGS sequence"/>
</dbReference>
<dbReference type="AlphaFoldDB" id="A0A2V1PAN3"/>
<dbReference type="EMBL" id="QETF01000001">
    <property type="protein sequence ID" value="PWG18704.1"/>
    <property type="molecule type" value="Genomic_DNA"/>
</dbReference>
<dbReference type="Pfam" id="PF07876">
    <property type="entry name" value="Dabb"/>
    <property type="match status" value="1"/>
</dbReference>
<comment type="caution">
    <text evidence="2">The sequence shown here is derived from an EMBL/GenBank/DDBJ whole genome shotgun (WGS) entry which is preliminary data.</text>
</comment>
<evidence type="ECO:0000259" key="1">
    <source>
        <dbReference type="PROSITE" id="PS51502"/>
    </source>
</evidence>
<dbReference type="OrthoDB" id="9816070at2"/>
<dbReference type="PROSITE" id="PS51502">
    <property type="entry name" value="S_R_A_B_BARREL"/>
    <property type="match status" value="1"/>
</dbReference>
<name>A0A2V1PAN3_9RHOB</name>
<dbReference type="Gene3D" id="3.30.70.100">
    <property type="match status" value="1"/>
</dbReference>
<evidence type="ECO:0000313" key="3">
    <source>
        <dbReference type="Proteomes" id="UP000245293"/>
    </source>
</evidence>
<reference evidence="3" key="1">
    <citation type="submission" date="2018-05" db="EMBL/GenBank/DDBJ databases">
        <authorList>
            <person name="Du Z."/>
            <person name="Wang X."/>
        </authorList>
    </citation>
    <scope>NUCLEOTIDE SEQUENCE [LARGE SCALE GENOMIC DNA]</scope>
    <source>
        <strain evidence="3">WDS4C29</strain>
    </source>
</reference>
<proteinExistence type="predicted"/>
<feature type="domain" description="Stress-response A/B barrel" evidence="1">
    <location>
        <begin position="1"/>
        <end position="94"/>
    </location>
</feature>
<organism evidence="2 3">
    <name type="scientific">Salibaculum griseiflavum</name>
    <dbReference type="NCBI Taxonomy" id="1914409"/>
    <lineage>
        <taxon>Bacteria</taxon>
        <taxon>Pseudomonadati</taxon>
        <taxon>Pseudomonadota</taxon>
        <taxon>Alphaproteobacteria</taxon>
        <taxon>Rhodobacterales</taxon>
        <taxon>Roseobacteraceae</taxon>
        <taxon>Salibaculum</taxon>
    </lineage>
</organism>
<dbReference type="InterPro" id="IPR013097">
    <property type="entry name" value="Dabb"/>
</dbReference>
<dbReference type="SUPFAM" id="SSF54909">
    <property type="entry name" value="Dimeric alpha+beta barrel"/>
    <property type="match status" value="1"/>
</dbReference>
<sequence>MLNLRQDHDPGELASVMAGLAALVGQIDGFKGFAHGRNVDAEGKSPDHPYGFICRFEDQAALGLYAADPRHQALGGRLVALCDGGADGIVVYDLDTETRP</sequence>
<evidence type="ECO:0000313" key="2">
    <source>
        <dbReference type="EMBL" id="PWG18704.1"/>
    </source>
</evidence>